<dbReference type="Proteomes" id="UP001153636">
    <property type="component" value="Chromosome 4"/>
</dbReference>
<organism evidence="1 2">
    <name type="scientific">Psylliodes chrysocephalus</name>
    <dbReference type="NCBI Taxonomy" id="3402493"/>
    <lineage>
        <taxon>Eukaryota</taxon>
        <taxon>Metazoa</taxon>
        <taxon>Ecdysozoa</taxon>
        <taxon>Arthropoda</taxon>
        <taxon>Hexapoda</taxon>
        <taxon>Insecta</taxon>
        <taxon>Pterygota</taxon>
        <taxon>Neoptera</taxon>
        <taxon>Endopterygota</taxon>
        <taxon>Coleoptera</taxon>
        <taxon>Polyphaga</taxon>
        <taxon>Cucujiformia</taxon>
        <taxon>Chrysomeloidea</taxon>
        <taxon>Chrysomelidae</taxon>
        <taxon>Galerucinae</taxon>
        <taxon>Alticini</taxon>
        <taxon>Psylliodes</taxon>
    </lineage>
</organism>
<keyword evidence="2" id="KW-1185">Reference proteome</keyword>
<evidence type="ECO:0000313" key="2">
    <source>
        <dbReference type="Proteomes" id="UP001153636"/>
    </source>
</evidence>
<reference evidence="1" key="1">
    <citation type="submission" date="2022-01" db="EMBL/GenBank/DDBJ databases">
        <authorList>
            <person name="King R."/>
        </authorList>
    </citation>
    <scope>NUCLEOTIDE SEQUENCE</scope>
</reference>
<sequence length="148" mass="16833">MGFLATSPNASWRHNCEEIGNPSCKSARDNSRPRAVAIYLVKCSQQIEHIVELVGEHRDKAEKTVEAIMKEMEAIGMELDVEIRVPRLTTKQSFRINPPVSTPEQYFKISVLIPYLDSFCNSLKEGAFQREARTGLRTTESCNFLEQQ</sequence>
<evidence type="ECO:0000313" key="1">
    <source>
        <dbReference type="EMBL" id="CAH1109418.1"/>
    </source>
</evidence>
<accession>A0A9P0CZR6</accession>
<proteinExistence type="predicted"/>
<protein>
    <submittedName>
        <fullName evidence="1">Uncharacterized protein</fullName>
    </submittedName>
</protein>
<gene>
    <name evidence="1" type="ORF">PSYICH_LOCUS9898</name>
</gene>
<name>A0A9P0CZR6_9CUCU</name>
<dbReference type="OrthoDB" id="6601747at2759"/>
<dbReference type="EMBL" id="OV651816">
    <property type="protein sequence ID" value="CAH1109418.1"/>
    <property type="molecule type" value="Genomic_DNA"/>
</dbReference>
<dbReference type="AlphaFoldDB" id="A0A9P0CZR6"/>